<sequence>MKTQKPILVFVMTLPFFNFFKDEIAKKWPNHSIYFLVNPPISILYEFAYPKNINVSFPYITDTEWKTCGEDIGYVWYLKNNKVIKTRYSTVEILKSAETFSYIGSLGSSDAVAFQTLILLTFGKFKNPYLFYHPENFIDEDIAFSLNNPLTTNDENFQKQLNRGIAKCYFEYNFNFNSCVLFKPILKQVGLADSNFVFTKYVLQLFFALEYCSNFTTKDLVTMMENWSGTGLYLNCAIGRPHSYHYIFMHLVNNKLIEYNGIYEVDEYTGKRYKQYNL</sequence>
<name>A0ABX7QEJ7_9FLAO</name>
<keyword evidence="2" id="KW-1185">Reference proteome</keyword>
<proteinExistence type="predicted"/>
<evidence type="ECO:0000313" key="1">
    <source>
        <dbReference type="EMBL" id="QSW89011.1"/>
    </source>
</evidence>
<dbReference type="Proteomes" id="UP000663440">
    <property type="component" value="Chromosome"/>
</dbReference>
<reference evidence="1 2" key="1">
    <citation type="submission" date="2021-03" db="EMBL/GenBank/DDBJ databases">
        <title>Flavobacterium kribbensis sp. nov, an endophytic bacteria, isolated from soybean.</title>
        <authorList>
            <person name="Lee J."/>
            <person name="Seo J."/>
        </authorList>
    </citation>
    <scope>NUCLEOTIDE SEQUENCE [LARGE SCALE GENOMIC DNA]</scope>
    <source>
        <strain evidence="1 2">BB8</strain>
    </source>
</reference>
<accession>A0ABX7QEJ7</accession>
<evidence type="ECO:0000313" key="2">
    <source>
        <dbReference type="Proteomes" id="UP000663440"/>
    </source>
</evidence>
<organism evidence="1 2">
    <name type="scientific">Flavobacterium endoglycinae</name>
    <dbReference type="NCBI Taxonomy" id="2816357"/>
    <lineage>
        <taxon>Bacteria</taxon>
        <taxon>Pseudomonadati</taxon>
        <taxon>Bacteroidota</taxon>
        <taxon>Flavobacteriia</taxon>
        <taxon>Flavobacteriales</taxon>
        <taxon>Flavobacteriaceae</taxon>
        <taxon>Flavobacterium</taxon>
    </lineage>
</organism>
<dbReference type="EMBL" id="CP071448">
    <property type="protein sequence ID" value="QSW89011.1"/>
    <property type="molecule type" value="Genomic_DNA"/>
</dbReference>
<protein>
    <submittedName>
        <fullName evidence="1">Uncharacterized protein</fullName>
    </submittedName>
</protein>
<gene>
    <name evidence="1" type="ORF">J0383_22585</name>
</gene>
<dbReference type="RefSeq" id="WP_207296209.1">
    <property type="nucleotide sequence ID" value="NZ_CP071448.1"/>
</dbReference>